<dbReference type="SUPFAM" id="SSF51735">
    <property type="entry name" value="NAD(P)-binding Rossmann-fold domains"/>
    <property type="match status" value="1"/>
</dbReference>
<organism evidence="3 4">
    <name type="scientific">Streptomyces plumbiresistens</name>
    <dbReference type="NCBI Taxonomy" id="511811"/>
    <lineage>
        <taxon>Bacteria</taxon>
        <taxon>Bacillati</taxon>
        <taxon>Actinomycetota</taxon>
        <taxon>Actinomycetes</taxon>
        <taxon>Kitasatosporales</taxon>
        <taxon>Streptomycetaceae</taxon>
        <taxon>Streptomyces</taxon>
    </lineage>
</organism>
<dbReference type="InterPro" id="IPR002347">
    <property type="entry name" value="SDR_fam"/>
</dbReference>
<sequence length="137" mass="13822">MPVQREWLIPACPSGTGCASEGRPGPRAHPGAASTGETYGPEPSAYLDGAVIARRLAADGHPVAVNYWAGAEAARELVADIRAAGGTAEAFAADVTDEADVTDLVTDVTARLGPVATLVVNATGRQPGPTSPSSRSS</sequence>
<name>A0ABP7TI92_9ACTN</name>
<comment type="similarity">
    <text evidence="1">Belongs to the short-chain dehydrogenases/reductases (SDR) family.</text>
</comment>
<dbReference type="InterPro" id="IPR036291">
    <property type="entry name" value="NAD(P)-bd_dom_sf"/>
</dbReference>
<feature type="region of interest" description="Disordered" evidence="2">
    <location>
        <begin position="14"/>
        <end position="41"/>
    </location>
</feature>
<dbReference type="PANTHER" id="PTHR42879">
    <property type="entry name" value="3-OXOACYL-(ACYL-CARRIER-PROTEIN) REDUCTASE"/>
    <property type="match status" value="1"/>
</dbReference>
<dbReference type="PANTHER" id="PTHR42879:SF2">
    <property type="entry name" value="3-OXOACYL-[ACYL-CARRIER-PROTEIN] REDUCTASE FABG"/>
    <property type="match status" value="1"/>
</dbReference>
<dbReference type="Pfam" id="PF00106">
    <property type="entry name" value="adh_short"/>
    <property type="match status" value="1"/>
</dbReference>
<dbReference type="Proteomes" id="UP001500456">
    <property type="component" value="Unassembled WGS sequence"/>
</dbReference>
<proteinExistence type="inferred from homology"/>
<protein>
    <submittedName>
        <fullName evidence="3">Uncharacterized protein</fullName>
    </submittedName>
</protein>
<dbReference type="PROSITE" id="PS51257">
    <property type="entry name" value="PROKAR_LIPOPROTEIN"/>
    <property type="match status" value="1"/>
</dbReference>
<gene>
    <name evidence="3" type="ORF">GCM10022232_85580</name>
</gene>
<dbReference type="Gene3D" id="3.40.50.720">
    <property type="entry name" value="NAD(P)-binding Rossmann-like Domain"/>
    <property type="match status" value="1"/>
</dbReference>
<dbReference type="InterPro" id="IPR050259">
    <property type="entry name" value="SDR"/>
</dbReference>
<evidence type="ECO:0000313" key="3">
    <source>
        <dbReference type="EMBL" id="GAA4026733.1"/>
    </source>
</evidence>
<accession>A0ABP7TI92</accession>
<comment type="caution">
    <text evidence="3">The sequence shown here is derived from an EMBL/GenBank/DDBJ whole genome shotgun (WGS) entry which is preliminary data.</text>
</comment>
<dbReference type="EMBL" id="BAAAZX010000040">
    <property type="protein sequence ID" value="GAA4026733.1"/>
    <property type="molecule type" value="Genomic_DNA"/>
</dbReference>
<dbReference type="RefSeq" id="WP_266439820.1">
    <property type="nucleotide sequence ID" value="NZ_BAAAZX010000040.1"/>
</dbReference>
<evidence type="ECO:0000256" key="1">
    <source>
        <dbReference type="ARBA" id="ARBA00006484"/>
    </source>
</evidence>
<keyword evidence="4" id="KW-1185">Reference proteome</keyword>
<evidence type="ECO:0000313" key="4">
    <source>
        <dbReference type="Proteomes" id="UP001500456"/>
    </source>
</evidence>
<reference evidence="4" key="1">
    <citation type="journal article" date="2019" name="Int. J. Syst. Evol. Microbiol.">
        <title>The Global Catalogue of Microorganisms (GCM) 10K type strain sequencing project: providing services to taxonomists for standard genome sequencing and annotation.</title>
        <authorList>
            <consortium name="The Broad Institute Genomics Platform"/>
            <consortium name="The Broad Institute Genome Sequencing Center for Infectious Disease"/>
            <person name="Wu L."/>
            <person name="Ma J."/>
        </authorList>
    </citation>
    <scope>NUCLEOTIDE SEQUENCE [LARGE SCALE GENOMIC DNA]</scope>
    <source>
        <strain evidence="4">JCM 16924</strain>
    </source>
</reference>
<evidence type="ECO:0000256" key="2">
    <source>
        <dbReference type="SAM" id="MobiDB-lite"/>
    </source>
</evidence>